<dbReference type="Pfam" id="PF00501">
    <property type="entry name" value="AMP-binding"/>
    <property type="match status" value="1"/>
</dbReference>
<dbReference type="InterPro" id="IPR000873">
    <property type="entry name" value="AMP-dep_synth/lig_dom"/>
</dbReference>
<evidence type="ECO:0000313" key="2">
    <source>
        <dbReference type="EMBL" id="RRT48990.1"/>
    </source>
</evidence>
<comment type="caution">
    <text evidence="2">The sequence shown here is derived from an EMBL/GenBank/DDBJ whole genome shotgun (WGS) entry which is preliminary data.</text>
</comment>
<accession>A0A426YBD2</accession>
<dbReference type="EMBL" id="AMZH03013601">
    <property type="protein sequence ID" value="RRT48990.1"/>
    <property type="molecule type" value="Genomic_DNA"/>
</dbReference>
<dbReference type="GO" id="GO:0010143">
    <property type="term" value="P:cutin biosynthetic process"/>
    <property type="evidence" value="ECO:0007669"/>
    <property type="project" value="TreeGrafter"/>
</dbReference>
<organism evidence="2 3">
    <name type="scientific">Ensete ventricosum</name>
    <name type="common">Abyssinian banana</name>
    <name type="synonym">Musa ensete</name>
    <dbReference type="NCBI Taxonomy" id="4639"/>
    <lineage>
        <taxon>Eukaryota</taxon>
        <taxon>Viridiplantae</taxon>
        <taxon>Streptophyta</taxon>
        <taxon>Embryophyta</taxon>
        <taxon>Tracheophyta</taxon>
        <taxon>Spermatophyta</taxon>
        <taxon>Magnoliopsida</taxon>
        <taxon>Liliopsida</taxon>
        <taxon>Zingiberales</taxon>
        <taxon>Musaceae</taxon>
        <taxon>Ensete</taxon>
    </lineage>
</organism>
<dbReference type="PANTHER" id="PTHR43272:SF6">
    <property type="entry name" value="LONG CHAIN ACYL-COA SYNTHETASE 1"/>
    <property type="match status" value="1"/>
</dbReference>
<evidence type="ECO:0000313" key="3">
    <source>
        <dbReference type="Proteomes" id="UP000287651"/>
    </source>
</evidence>
<feature type="domain" description="AMP-dependent synthetase/ligase" evidence="1">
    <location>
        <begin position="47"/>
        <end position="151"/>
    </location>
</feature>
<dbReference type="AlphaFoldDB" id="A0A426YBD2"/>
<dbReference type="GO" id="GO:0005783">
    <property type="term" value="C:endoplasmic reticulum"/>
    <property type="evidence" value="ECO:0007669"/>
    <property type="project" value="TreeGrafter"/>
</dbReference>
<dbReference type="Gene3D" id="3.40.50.12780">
    <property type="entry name" value="N-terminal domain of ligase-like"/>
    <property type="match status" value="1"/>
</dbReference>
<evidence type="ECO:0000259" key="1">
    <source>
        <dbReference type="Pfam" id="PF00501"/>
    </source>
</evidence>
<dbReference type="GO" id="GO:0010025">
    <property type="term" value="P:wax biosynthetic process"/>
    <property type="evidence" value="ECO:0007669"/>
    <property type="project" value="TreeGrafter"/>
</dbReference>
<dbReference type="GO" id="GO:0004467">
    <property type="term" value="F:long-chain fatty acid-CoA ligase activity"/>
    <property type="evidence" value="ECO:0007669"/>
    <property type="project" value="TreeGrafter"/>
</dbReference>
<dbReference type="GO" id="GO:0016020">
    <property type="term" value="C:membrane"/>
    <property type="evidence" value="ECO:0007669"/>
    <property type="project" value="TreeGrafter"/>
</dbReference>
<feature type="non-terminal residue" evidence="2">
    <location>
        <position position="1"/>
    </location>
</feature>
<proteinExistence type="predicted"/>
<dbReference type="InterPro" id="IPR042099">
    <property type="entry name" value="ANL_N_sf"/>
</dbReference>
<dbReference type="SUPFAM" id="SSF56801">
    <property type="entry name" value="Acetyl-CoA synthetase-like"/>
    <property type="match status" value="1"/>
</dbReference>
<protein>
    <recommendedName>
        <fullName evidence="1">AMP-dependent synthetase/ligase domain-containing protein</fullName>
    </recommendedName>
</protein>
<dbReference type="PANTHER" id="PTHR43272">
    <property type="entry name" value="LONG-CHAIN-FATTY-ACID--COA LIGASE"/>
    <property type="match status" value="1"/>
</dbReference>
<name>A0A426YBD2_ENSVE</name>
<sequence length="176" mass="19151">IMANYTVKVEGGRAGEDGKPSVGPVYRSSLAKNGFPLLDPDMTTSWEVKARLGGRVRLIISGGAPLNPEIEEFLRVTSCAYLTQGYGLTETCGLSTVGFPDDMSLVGTVGVASTYSEVRLEEAPELGYDPLGTPSRGEICVRGKTLFSEYYKHPELTKEVMIDGWFHTGEDECKLF</sequence>
<dbReference type="Proteomes" id="UP000287651">
    <property type="component" value="Unassembled WGS sequence"/>
</dbReference>
<reference evidence="2 3" key="1">
    <citation type="journal article" date="2014" name="Agronomy (Basel)">
        <title>A Draft Genome Sequence for Ensete ventricosum, the Drought-Tolerant Tree Against Hunger.</title>
        <authorList>
            <person name="Harrison J."/>
            <person name="Moore K.A."/>
            <person name="Paszkiewicz K."/>
            <person name="Jones T."/>
            <person name="Grant M."/>
            <person name="Ambacheew D."/>
            <person name="Muzemil S."/>
            <person name="Studholme D.J."/>
        </authorList>
    </citation>
    <scope>NUCLEOTIDE SEQUENCE [LARGE SCALE GENOMIC DNA]</scope>
</reference>
<gene>
    <name evidence="2" type="ORF">B296_00015890</name>
</gene>